<protein>
    <recommendedName>
        <fullName evidence="3">YolD-like family protein</fullName>
    </recommendedName>
</protein>
<dbReference type="Proteomes" id="UP000674416">
    <property type="component" value="Unassembled WGS sequence"/>
</dbReference>
<dbReference type="Pfam" id="PF08863">
    <property type="entry name" value="YolD"/>
    <property type="match status" value="1"/>
</dbReference>
<proteinExistence type="predicted"/>
<evidence type="ECO:0008006" key="3">
    <source>
        <dbReference type="Google" id="ProtNLM"/>
    </source>
</evidence>
<evidence type="ECO:0000313" key="2">
    <source>
        <dbReference type="Proteomes" id="UP000674416"/>
    </source>
</evidence>
<dbReference type="RefSeq" id="WP_225970275.1">
    <property type="nucleotide sequence ID" value="NZ_JAFDST010000003.1"/>
</dbReference>
<reference evidence="1 2" key="1">
    <citation type="submission" date="2021-01" db="EMBL/GenBank/DDBJ databases">
        <title>Genomic Encyclopedia of Type Strains, Phase IV (KMG-IV): sequencing the most valuable type-strain genomes for metagenomic binning, comparative biology and taxonomic classification.</title>
        <authorList>
            <person name="Goeker M."/>
        </authorList>
    </citation>
    <scope>NUCLEOTIDE SEQUENCE [LARGE SCALE GENOMIC DNA]</scope>
    <source>
        <strain evidence="1 2">DSM 103394</strain>
    </source>
</reference>
<gene>
    <name evidence="1" type="ORF">JOC74_002813</name>
</gene>
<dbReference type="EMBL" id="JAFDST010000003">
    <property type="protein sequence ID" value="MBP1082310.1"/>
    <property type="molecule type" value="Genomic_DNA"/>
</dbReference>
<sequence length="84" mass="9769">MCIKLQESAPEACYVHFETLSNRKSNSMELVFPLQFIVYDDGHFCDVTGLVEYINERTKRLHVVDSKGDTNLVKFMDIVNIKRK</sequence>
<comment type="caution">
    <text evidence="1">The sequence shown here is derived from an EMBL/GenBank/DDBJ whole genome shotgun (WGS) entry which is preliminary data.</text>
</comment>
<organism evidence="1 2">
    <name type="scientific">Bacillus capparidis</name>
    <dbReference type="NCBI Taxonomy" id="1840411"/>
    <lineage>
        <taxon>Bacteria</taxon>
        <taxon>Bacillati</taxon>
        <taxon>Bacillota</taxon>
        <taxon>Bacilli</taxon>
        <taxon>Bacillales</taxon>
        <taxon>Bacillaceae</taxon>
        <taxon>Bacillus</taxon>
    </lineage>
</organism>
<keyword evidence="2" id="KW-1185">Reference proteome</keyword>
<dbReference type="InterPro" id="IPR014962">
    <property type="entry name" value="YolD"/>
</dbReference>
<name>A0ABS4CY74_9BACI</name>
<evidence type="ECO:0000313" key="1">
    <source>
        <dbReference type="EMBL" id="MBP1082310.1"/>
    </source>
</evidence>
<accession>A0ABS4CY74</accession>